<feature type="region of interest" description="Disordered" evidence="1">
    <location>
        <begin position="109"/>
        <end position="171"/>
    </location>
</feature>
<evidence type="ECO:0000313" key="3">
    <source>
        <dbReference type="EMBL" id="KAB7498260.1"/>
    </source>
</evidence>
<evidence type="ECO:0000256" key="1">
    <source>
        <dbReference type="SAM" id="MobiDB-lite"/>
    </source>
</evidence>
<evidence type="ECO:0000256" key="2">
    <source>
        <dbReference type="SAM" id="Phobius"/>
    </source>
</evidence>
<dbReference type="EMBL" id="SEYY01019438">
    <property type="protein sequence ID" value="KAB7498260.1"/>
    <property type="molecule type" value="Genomic_DNA"/>
</dbReference>
<keyword evidence="2" id="KW-0472">Membrane</keyword>
<comment type="caution">
    <text evidence="3">The sequence shown here is derived from an EMBL/GenBank/DDBJ whole genome shotgun (WGS) entry which is preliminary data.</text>
</comment>
<gene>
    <name evidence="3" type="ORF">Anas_06473</name>
</gene>
<feature type="compositionally biased region" description="Basic and acidic residues" evidence="1">
    <location>
        <begin position="109"/>
        <end position="140"/>
    </location>
</feature>
<reference evidence="3 4" key="1">
    <citation type="journal article" date="2019" name="PLoS Biol.">
        <title>Sex chromosomes control vertical transmission of feminizing Wolbachia symbionts in an isopod.</title>
        <authorList>
            <person name="Becking T."/>
            <person name="Chebbi M.A."/>
            <person name="Giraud I."/>
            <person name="Moumen B."/>
            <person name="Laverre T."/>
            <person name="Caubet Y."/>
            <person name="Peccoud J."/>
            <person name="Gilbert C."/>
            <person name="Cordaux R."/>
        </authorList>
    </citation>
    <scope>NUCLEOTIDE SEQUENCE [LARGE SCALE GENOMIC DNA]</scope>
    <source>
        <strain evidence="3">ANa2</strain>
        <tissue evidence="3">Whole body excluding digestive tract and cuticle</tissue>
    </source>
</reference>
<protein>
    <submittedName>
        <fullName evidence="3">Uncharacterized protein</fullName>
    </submittedName>
</protein>
<dbReference type="Gene3D" id="1.10.2000.10">
    <property type="entry name" value="Frizzled cysteine-rich domain"/>
    <property type="match status" value="1"/>
</dbReference>
<name>A0A5N5T021_9CRUS</name>
<accession>A0A5N5T021</accession>
<evidence type="ECO:0000313" key="4">
    <source>
        <dbReference type="Proteomes" id="UP000326759"/>
    </source>
</evidence>
<keyword evidence="2" id="KW-0812">Transmembrane</keyword>
<dbReference type="AlphaFoldDB" id="A0A5N5T021"/>
<dbReference type="SUPFAM" id="SSF63501">
    <property type="entry name" value="Frizzled cysteine-rich domain"/>
    <property type="match status" value="1"/>
</dbReference>
<proteinExistence type="predicted"/>
<feature type="compositionally biased region" description="Polar residues" evidence="1">
    <location>
        <begin position="156"/>
        <end position="171"/>
    </location>
</feature>
<organism evidence="3 4">
    <name type="scientific">Armadillidium nasatum</name>
    <dbReference type="NCBI Taxonomy" id="96803"/>
    <lineage>
        <taxon>Eukaryota</taxon>
        <taxon>Metazoa</taxon>
        <taxon>Ecdysozoa</taxon>
        <taxon>Arthropoda</taxon>
        <taxon>Crustacea</taxon>
        <taxon>Multicrustacea</taxon>
        <taxon>Malacostraca</taxon>
        <taxon>Eumalacostraca</taxon>
        <taxon>Peracarida</taxon>
        <taxon>Isopoda</taxon>
        <taxon>Oniscidea</taxon>
        <taxon>Crinocheta</taxon>
        <taxon>Armadillidiidae</taxon>
        <taxon>Armadillidium</taxon>
    </lineage>
</organism>
<sequence>QKIDDSEGMCGSESDYDSCWGRICRSERGNVLRDVLRGLLVLIALAIVITVVFLLCFFLLNDIEQKEEELVDTLLKDFSTGNRIDSELEFSIRDENKVKTDYPYDTRSEFKKNKESLDERTRPPKQIEKEEQKLPEEGDPKSNFNPEDDLFLSFANPDTSHNPPTDSEIANTEGSFIGAFVPKSDEGDTQFDVITEFTQTQSDGQCVPLRLPLCSGSMPWTITKLPNFVNNTNEKELYDSATYFQ</sequence>
<feature type="non-terminal residue" evidence="3">
    <location>
        <position position="245"/>
    </location>
</feature>
<feature type="non-terminal residue" evidence="3">
    <location>
        <position position="1"/>
    </location>
</feature>
<keyword evidence="4" id="KW-1185">Reference proteome</keyword>
<feature type="transmembrane region" description="Helical" evidence="2">
    <location>
        <begin position="35"/>
        <end position="60"/>
    </location>
</feature>
<dbReference type="InterPro" id="IPR036790">
    <property type="entry name" value="Frizzled_dom_sf"/>
</dbReference>
<dbReference type="Proteomes" id="UP000326759">
    <property type="component" value="Unassembled WGS sequence"/>
</dbReference>
<keyword evidence="2" id="KW-1133">Transmembrane helix</keyword>